<dbReference type="Proteomes" id="UP000092460">
    <property type="component" value="Unassembled WGS sequence"/>
</dbReference>
<keyword evidence="2" id="KW-1185">Reference proteome</keyword>
<evidence type="ECO:0000313" key="2">
    <source>
        <dbReference type="Proteomes" id="UP000092460"/>
    </source>
</evidence>
<dbReference type="VEuPathDB" id="VectorBase:GPPI008563"/>
<dbReference type="AlphaFoldDB" id="A0A1B0AU08"/>
<reference evidence="1" key="2">
    <citation type="submission" date="2020-05" db="UniProtKB">
        <authorList>
            <consortium name="EnsemblMetazoa"/>
        </authorList>
    </citation>
    <scope>IDENTIFICATION</scope>
    <source>
        <strain evidence="1">IAEA</strain>
    </source>
</reference>
<evidence type="ECO:0000313" key="1">
    <source>
        <dbReference type="EnsemblMetazoa" id="GPPI008563-PA"/>
    </source>
</evidence>
<organism evidence="1 2">
    <name type="scientific">Glossina palpalis gambiensis</name>
    <dbReference type="NCBI Taxonomy" id="67801"/>
    <lineage>
        <taxon>Eukaryota</taxon>
        <taxon>Metazoa</taxon>
        <taxon>Ecdysozoa</taxon>
        <taxon>Arthropoda</taxon>
        <taxon>Hexapoda</taxon>
        <taxon>Insecta</taxon>
        <taxon>Pterygota</taxon>
        <taxon>Neoptera</taxon>
        <taxon>Endopterygota</taxon>
        <taxon>Diptera</taxon>
        <taxon>Brachycera</taxon>
        <taxon>Muscomorpha</taxon>
        <taxon>Hippoboscoidea</taxon>
        <taxon>Glossinidae</taxon>
        <taxon>Glossina</taxon>
    </lineage>
</organism>
<reference evidence="2" key="1">
    <citation type="submission" date="2015-01" db="EMBL/GenBank/DDBJ databases">
        <authorList>
            <person name="Aksoy S."/>
            <person name="Warren W."/>
            <person name="Wilson R.K."/>
        </authorList>
    </citation>
    <scope>NUCLEOTIDE SEQUENCE [LARGE SCALE GENOMIC DNA]</scope>
    <source>
        <strain evidence="2">IAEA</strain>
    </source>
</reference>
<dbReference type="EMBL" id="JXJN01003494">
    <property type="status" value="NOT_ANNOTATED_CDS"/>
    <property type="molecule type" value="Genomic_DNA"/>
</dbReference>
<sequence>MISPRSLSVNLASRYLRTKAIHGEALPTNMTSTASESPDALAELIWSKNVCPTCAKPRSDSVSKNINNITNVNSHNYRTLGGGDAYGGVDNINDNVNANIHNSRQTIAKIPKLTKVRSEAAGLKRVSFGSSKDSMVETLFCLECGCDGDHTTPTYNRYTKVNTDKVGIEVQKDSARSIVRVSTYQCKRPQHILAPKYFQKHGCTVHNTSRNFNRNCKGCVTKPILNYDRQQSTDYGWDNPFRPGGDLSREADEIVKTVSNGKPVTPAKDQSKGIVKARENDTNADKVDLENVATSNVPQNQSAQNDTTYTTQTVVWDEVIKPVDNNDMTSLAQVLNHLVPEQISASQVIIGKKKGCCVIQ</sequence>
<accession>A0A1B0AU08</accession>
<name>A0A1B0AU08_9MUSC</name>
<dbReference type="EnsemblMetazoa" id="GPPI008563-RA">
    <property type="protein sequence ID" value="GPPI008563-PA"/>
    <property type="gene ID" value="GPPI008563"/>
</dbReference>
<protein>
    <submittedName>
        <fullName evidence="1">Uncharacterized protein</fullName>
    </submittedName>
</protein>
<proteinExistence type="predicted"/>